<keyword evidence="5" id="KW-0175">Coiled coil</keyword>
<evidence type="ECO:0000313" key="8">
    <source>
        <dbReference type="EMBL" id="KAF6144540.1"/>
    </source>
</evidence>
<evidence type="ECO:0000259" key="7">
    <source>
        <dbReference type="PROSITE" id="PS51775"/>
    </source>
</evidence>
<dbReference type="PANTHER" id="PTHR31448">
    <property type="entry name" value="MYOSIN-BINDING PROTEIN 2"/>
    <property type="match status" value="1"/>
</dbReference>
<dbReference type="AlphaFoldDB" id="A0A7J7LPS3"/>
<dbReference type="PROSITE" id="PS51775">
    <property type="entry name" value="GTD_BINDING"/>
    <property type="match status" value="1"/>
</dbReference>
<evidence type="ECO:0000256" key="1">
    <source>
        <dbReference type="ARBA" id="ARBA00004167"/>
    </source>
</evidence>
<feature type="transmembrane region" description="Helical" evidence="6">
    <location>
        <begin position="26"/>
        <end position="45"/>
    </location>
</feature>
<proteinExistence type="predicted"/>
<keyword evidence="9" id="KW-1185">Reference proteome</keyword>
<dbReference type="Pfam" id="PF04576">
    <property type="entry name" value="Zein-binding"/>
    <property type="match status" value="1"/>
</dbReference>
<dbReference type="Proteomes" id="UP000541444">
    <property type="component" value="Unassembled WGS sequence"/>
</dbReference>
<organism evidence="8 9">
    <name type="scientific">Kingdonia uniflora</name>
    <dbReference type="NCBI Taxonomy" id="39325"/>
    <lineage>
        <taxon>Eukaryota</taxon>
        <taxon>Viridiplantae</taxon>
        <taxon>Streptophyta</taxon>
        <taxon>Embryophyta</taxon>
        <taxon>Tracheophyta</taxon>
        <taxon>Spermatophyta</taxon>
        <taxon>Magnoliopsida</taxon>
        <taxon>Ranunculales</taxon>
        <taxon>Circaeasteraceae</taxon>
        <taxon>Kingdonia</taxon>
    </lineage>
</organism>
<evidence type="ECO:0000256" key="4">
    <source>
        <dbReference type="ARBA" id="ARBA00023136"/>
    </source>
</evidence>
<keyword evidence="3 6" id="KW-1133">Transmembrane helix</keyword>
<protein>
    <recommendedName>
        <fullName evidence="7">GTD-binding domain-containing protein</fullName>
    </recommendedName>
</protein>
<dbReference type="InterPro" id="IPR007656">
    <property type="entry name" value="GTD-bd"/>
</dbReference>
<evidence type="ECO:0000256" key="2">
    <source>
        <dbReference type="ARBA" id="ARBA00022692"/>
    </source>
</evidence>
<dbReference type="OrthoDB" id="1047602at2759"/>
<gene>
    <name evidence="8" type="ORF">GIB67_023986</name>
</gene>
<dbReference type="GO" id="GO:0080115">
    <property type="term" value="F:myosin XI tail binding"/>
    <property type="evidence" value="ECO:0007669"/>
    <property type="project" value="UniProtKB-ARBA"/>
</dbReference>
<evidence type="ECO:0000256" key="6">
    <source>
        <dbReference type="SAM" id="Phobius"/>
    </source>
</evidence>
<feature type="coiled-coil region" evidence="5">
    <location>
        <begin position="554"/>
        <end position="648"/>
    </location>
</feature>
<name>A0A7J7LPS3_9MAGN</name>
<feature type="domain" description="GTD-binding" evidence="7">
    <location>
        <begin position="548"/>
        <end position="646"/>
    </location>
</feature>
<evidence type="ECO:0000313" key="9">
    <source>
        <dbReference type="Proteomes" id="UP000541444"/>
    </source>
</evidence>
<evidence type="ECO:0000256" key="5">
    <source>
        <dbReference type="SAM" id="Coils"/>
    </source>
</evidence>
<comment type="caution">
    <text evidence="8">The sequence shown here is derived from an EMBL/GenBank/DDBJ whole genome shotgun (WGS) entry which is preliminary data.</text>
</comment>
<dbReference type="GO" id="GO:0016020">
    <property type="term" value="C:membrane"/>
    <property type="evidence" value="ECO:0007669"/>
    <property type="project" value="UniProtKB-SubCell"/>
</dbReference>
<dbReference type="EMBL" id="JACGCM010002117">
    <property type="protein sequence ID" value="KAF6144540.1"/>
    <property type="molecule type" value="Genomic_DNA"/>
</dbReference>
<keyword evidence="2 6" id="KW-0812">Transmembrane</keyword>
<dbReference type="InterPro" id="IPR039306">
    <property type="entry name" value="MYOB"/>
</dbReference>
<keyword evidence="4 6" id="KW-0472">Membrane</keyword>
<sequence length="662" mass="73183">MAAKGSSCFSVERGFGGLGKVLGSAVLEWMLILLLLVNALFSYLVSKYARFFGLRTPCLLCSRLDHVIGDEKPGFYWDSVCDKHNQEIYSLVLETEKRAKLETKGLLVGQLGEELEHCVDDAHVSSEKHCPSCNKPWRLSSEVAEFIGSTEVVEFDLPLVEQPSSWEAVPSSNVETRGFDPMSQSELKIVSDSEPEVLVSDDDDVIVLIHGNNDFKIEIVAQPIEVEIQADIPDILFKTLSDDLASEKLIYKDYIPDTHDLIISSASAVDFGNGLEELNRNEVEQKDHTSAISDFVSVDEGPSSNVAEISDLEELTWNKVGEQSITSALSELVSIHGGPSLSNTAEPLIELPGLEELNWNAGEQKSNSSPLSEHTLVHEAVSPSNTIERHAEVPGETCDIGLSPISESGEVSNPESGLSTTGLKMDQVVTNPLPSLMDLTDAYKLVVSNKRNQVTSVLVEQLTGKDTTRASEDLKLLLSQISAARGLEFSWSEVSPRLLQSHQEDSKAFDASSSVGLQILQKRISLERNESGFESLDGSIISEIEGESGIDRLKRQVENDHKSMSALYKELEEERNASAVAANQAMAMITRLQEEKAELQMEALQFLRMMEEQSEYDAEALQKANDLLYEKEKEVQNLEAELTFYREKSRRESTMGNNGSRF</sequence>
<comment type="subcellular location">
    <subcellularLocation>
        <location evidence="1">Membrane</location>
        <topology evidence="1">Single-pass membrane protein</topology>
    </subcellularLocation>
</comment>
<reference evidence="8 9" key="1">
    <citation type="journal article" date="2020" name="IScience">
        <title>Genome Sequencing of the Endangered Kingdonia uniflora (Circaeasteraceae, Ranunculales) Reveals Potential Mechanisms of Evolutionary Specialization.</title>
        <authorList>
            <person name="Sun Y."/>
            <person name="Deng T."/>
            <person name="Zhang A."/>
            <person name="Moore M.J."/>
            <person name="Landis J.B."/>
            <person name="Lin N."/>
            <person name="Zhang H."/>
            <person name="Zhang X."/>
            <person name="Huang J."/>
            <person name="Zhang X."/>
            <person name="Sun H."/>
            <person name="Wang H."/>
        </authorList>
    </citation>
    <scope>NUCLEOTIDE SEQUENCE [LARGE SCALE GENOMIC DNA]</scope>
    <source>
        <strain evidence="8">TB1705</strain>
        <tissue evidence="8">Leaf</tissue>
    </source>
</reference>
<dbReference type="PANTHER" id="PTHR31448:SF32">
    <property type="entry name" value="MYOSIN-BINDING PROTEIN 1"/>
    <property type="match status" value="1"/>
</dbReference>
<evidence type="ECO:0000256" key="3">
    <source>
        <dbReference type="ARBA" id="ARBA00022989"/>
    </source>
</evidence>
<accession>A0A7J7LPS3</accession>